<name>A0A2P4QYX5_RHIID</name>
<organism evidence="2 3">
    <name type="scientific">Rhizophagus irregularis (strain DAOM 181602 / DAOM 197198 / MUCL 43194)</name>
    <name type="common">Arbuscular mycorrhizal fungus</name>
    <name type="synonym">Glomus intraradices</name>
    <dbReference type="NCBI Taxonomy" id="747089"/>
    <lineage>
        <taxon>Eukaryota</taxon>
        <taxon>Fungi</taxon>
        <taxon>Fungi incertae sedis</taxon>
        <taxon>Mucoromycota</taxon>
        <taxon>Glomeromycotina</taxon>
        <taxon>Glomeromycetes</taxon>
        <taxon>Glomerales</taxon>
        <taxon>Glomeraceae</taxon>
        <taxon>Rhizophagus</taxon>
    </lineage>
</organism>
<evidence type="ECO:0000256" key="1">
    <source>
        <dbReference type="SAM" id="Coils"/>
    </source>
</evidence>
<keyword evidence="3" id="KW-1185">Reference proteome</keyword>
<accession>A0A2P4QYX5</accession>
<dbReference type="AlphaFoldDB" id="A0A2P4QYX5"/>
<comment type="caution">
    <text evidence="2">The sequence shown here is derived from an EMBL/GenBank/DDBJ whole genome shotgun (WGS) entry which is preliminary data.</text>
</comment>
<evidence type="ECO:0000313" key="2">
    <source>
        <dbReference type="EMBL" id="POG82851.1"/>
    </source>
</evidence>
<reference evidence="2 3" key="2">
    <citation type="journal article" date="2018" name="New Phytol.">
        <title>High intraspecific genome diversity in the model arbuscular mycorrhizal symbiont Rhizophagus irregularis.</title>
        <authorList>
            <person name="Chen E.C.H."/>
            <person name="Morin E."/>
            <person name="Beaudet D."/>
            <person name="Noel J."/>
            <person name="Yildirir G."/>
            <person name="Ndikumana S."/>
            <person name="Charron P."/>
            <person name="St-Onge C."/>
            <person name="Giorgi J."/>
            <person name="Kruger M."/>
            <person name="Marton T."/>
            <person name="Ropars J."/>
            <person name="Grigoriev I.V."/>
            <person name="Hainaut M."/>
            <person name="Henrissat B."/>
            <person name="Roux C."/>
            <person name="Martin F."/>
            <person name="Corradi N."/>
        </authorList>
    </citation>
    <scope>NUCLEOTIDE SEQUENCE [LARGE SCALE GENOMIC DNA]</scope>
    <source>
        <strain evidence="2 3">DAOM 197198</strain>
    </source>
</reference>
<dbReference type="Proteomes" id="UP000018888">
    <property type="component" value="Unassembled WGS sequence"/>
</dbReference>
<protein>
    <submittedName>
        <fullName evidence="2">Uncharacterized protein</fullName>
    </submittedName>
</protein>
<proteinExistence type="predicted"/>
<reference evidence="2 3" key="1">
    <citation type="journal article" date="2013" name="Proc. Natl. Acad. Sci. U.S.A.">
        <title>Genome of an arbuscular mycorrhizal fungus provides insight into the oldest plant symbiosis.</title>
        <authorList>
            <person name="Tisserant E."/>
            <person name="Malbreil M."/>
            <person name="Kuo A."/>
            <person name="Kohler A."/>
            <person name="Symeonidi A."/>
            <person name="Balestrini R."/>
            <person name="Charron P."/>
            <person name="Duensing N."/>
            <person name="Frei Dit Frey N."/>
            <person name="Gianinazzi-Pearson V."/>
            <person name="Gilbert L.B."/>
            <person name="Handa Y."/>
            <person name="Herr J.R."/>
            <person name="Hijri M."/>
            <person name="Koul R."/>
            <person name="Kawaguchi M."/>
            <person name="Krajinski F."/>
            <person name="Lammers P.J."/>
            <person name="Masclaux F.G."/>
            <person name="Murat C."/>
            <person name="Morin E."/>
            <person name="Ndikumana S."/>
            <person name="Pagni M."/>
            <person name="Petitpierre D."/>
            <person name="Requena N."/>
            <person name="Rosikiewicz P."/>
            <person name="Riley R."/>
            <person name="Saito K."/>
            <person name="San Clemente H."/>
            <person name="Shapiro H."/>
            <person name="van Tuinen D."/>
            <person name="Becard G."/>
            <person name="Bonfante P."/>
            <person name="Paszkowski U."/>
            <person name="Shachar-Hill Y.Y."/>
            <person name="Tuskan G.A."/>
            <person name="Young P.W."/>
            <person name="Sanders I.R."/>
            <person name="Henrissat B."/>
            <person name="Rensing S.A."/>
            <person name="Grigoriev I.V."/>
            <person name="Corradi N."/>
            <person name="Roux C."/>
            <person name="Martin F."/>
        </authorList>
    </citation>
    <scope>NUCLEOTIDE SEQUENCE [LARGE SCALE GENOMIC DNA]</scope>
    <source>
        <strain evidence="2 3">DAOM 197198</strain>
    </source>
</reference>
<gene>
    <name evidence="2" type="ORF">GLOIN_2v1494319</name>
</gene>
<feature type="coiled-coil region" evidence="1">
    <location>
        <begin position="21"/>
        <end position="48"/>
    </location>
</feature>
<keyword evidence="1" id="KW-0175">Coiled coil</keyword>
<dbReference type="EMBL" id="AUPC02000003">
    <property type="protein sequence ID" value="POG82851.1"/>
    <property type="molecule type" value="Genomic_DNA"/>
</dbReference>
<feature type="non-terminal residue" evidence="2">
    <location>
        <position position="80"/>
    </location>
</feature>
<sequence length="80" mass="9471">MSSELKVLKRPELLKRIMEENTKRDVRVKKLEQKNKELETRLAIVEQATLPVEEQLYNDNPFDDSTSNFNLVAKYHEKPL</sequence>
<evidence type="ECO:0000313" key="3">
    <source>
        <dbReference type="Proteomes" id="UP000018888"/>
    </source>
</evidence>